<reference evidence="3" key="1">
    <citation type="journal article" date="2019" name="Int. J. Syst. Evol. Microbiol.">
        <title>The Global Catalogue of Microorganisms (GCM) 10K type strain sequencing project: providing services to taxonomists for standard genome sequencing and annotation.</title>
        <authorList>
            <consortium name="The Broad Institute Genomics Platform"/>
            <consortium name="The Broad Institute Genome Sequencing Center for Infectious Disease"/>
            <person name="Wu L."/>
            <person name="Ma J."/>
        </authorList>
    </citation>
    <scope>NUCLEOTIDE SEQUENCE [LARGE SCALE GENOMIC DNA]</scope>
    <source>
        <strain evidence="3">CGMCC 4.7289</strain>
    </source>
</reference>
<dbReference type="RefSeq" id="WP_253763406.1">
    <property type="nucleotide sequence ID" value="NZ_JAMZDZ010000001.1"/>
</dbReference>
<organism evidence="2 3">
    <name type="scientific">Hamadaea flava</name>
    <dbReference type="NCBI Taxonomy" id="1742688"/>
    <lineage>
        <taxon>Bacteria</taxon>
        <taxon>Bacillati</taxon>
        <taxon>Actinomycetota</taxon>
        <taxon>Actinomycetes</taxon>
        <taxon>Micromonosporales</taxon>
        <taxon>Micromonosporaceae</taxon>
        <taxon>Hamadaea</taxon>
    </lineage>
</organism>
<sequence>MKPRAGRFLPTARLNGEITFAGVQPAFPGSNGFDGSAADRQRRLGS</sequence>
<dbReference type="Proteomes" id="UP001595816">
    <property type="component" value="Unassembled WGS sequence"/>
</dbReference>
<evidence type="ECO:0000256" key="1">
    <source>
        <dbReference type="SAM" id="MobiDB-lite"/>
    </source>
</evidence>
<protein>
    <submittedName>
        <fullName evidence="2">Uncharacterized protein</fullName>
    </submittedName>
</protein>
<feature type="compositionally biased region" description="Basic and acidic residues" evidence="1">
    <location>
        <begin position="37"/>
        <end position="46"/>
    </location>
</feature>
<gene>
    <name evidence="2" type="ORF">ACFOZ4_14680</name>
</gene>
<evidence type="ECO:0000313" key="2">
    <source>
        <dbReference type="EMBL" id="MFC4131852.1"/>
    </source>
</evidence>
<proteinExistence type="predicted"/>
<feature type="region of interest" description="Disordered" evidence="1">
    <location>
        <begin position="25"/>
        <end position="46"/>
    </location>
</feature>
<keyword evidence="3" id="KW-1185">Reference proteome</keyword>
<dbReference type="EMBL" id="JBHSAY010000008">
    <property type="protein sequence ID" value="MFC4131852.1"/>
    <property type="molecule type" value="Genomic_DNA"/>
</dbReference>
<evidence type="ECO:0000313" key="3">
    <source>
        <dbReference type="Proteomes" id="UP001595816"/>
    </source>
</evidence>
<comment type="caution">
    <text evidence="2">The sequence shown here is derived from an EMBL/GenBank/DDBJ whole genome shotgun (WGS) entry which is preliminary data.</text>
</comment>
<accession>A0ABV8LLJ7</accession>
<name>A0ABV8LLJ7_9ACTN</name>